<proteinExistence type="predicted"/>
<evidence type="ECO:0000256" key="2">
    <source>
        <dbReference type="SAM" id="Phobius"/>
    </source>
</evidence>
<dbReference type="EMBL" id="JAADJZ010000002">
    <property type="protein sequence ID" value="KAF2877289.1"/>
    <property type="molecule type" value="Genomic_DNA"/>
</dbReference>
<feature type="compositionally biased region" description="Basic residues" evidence="1">
    <location>
        <begin position="67"/>
        <end position="82"/>
    </location>
</feature>
<feature type="transmembrane region" description="Helical" evidence="2">
    <location>
        <begin position="223"/>
        <end position="243"/>
    </location>
</feature>
<dbReference type="Proteomes" id="UP000481861">
    <property type="component" value="Unassembled WGS sequence"/>
</dbReference>
<evidence type="ECO:0000313" key="3">
    <source>
        <dbReference type="EMBL" id="KAF2877289.1"/>
    </source>
</evidence>
<feature type="transmembrane region" description="Helical" evidence="2">
    <location>
        <begin position="189"/>
        <end position="211"/>
    </location>
</feature>
<feature type="region of interest" description="Disordered" evidence="1">
    <location>
        <begin position="63"/>
        <end position="82"/>
    </location>
</feature>
<name>A0A7C8IE11_9PLEO</name>
<dbReference type="OrthoDB" id="3342455at2759"/>
<feature type="transmembrane region" description="Helical" evidence="2">
    <location>
        <begin position="33"/>
        <end position="55"/>
    </location>
</feature>
<feature type="transmembrane region" description="Helical" evidence="2">
    <location>
        <begin position="276"/>
        <end position="298"/>
    </location>
</feature>
<protein>
    <recommendedName>
        <fullName evidence="5">DUF1774-domain-containing protein</fullName>
    </recommendedName>
</protein>
<keyword evidence="2" id="KW-1133">Transmembrane helix</keyword>
<feature type="transmembrane region" description="Helical" evidence="2">
    <location>
        <begin position="137"/>
        <end position="157"/>
    </location>
</feature>
<evidence type="ECO:0000313" key="4">
    <source>
        <dbReference type="Proteomes" id="UP000481861"/>
    </source>
</evidence>
<dbReference type="AlphaFoldDB" id="A0A7C8IE11"/>
<keyword evidence="2" id="KW-0812">Transmembrane</keyword>
<feature type="transmembrane region" description="Helical" evidence="2">
    <location>
        <begin position="163"/>
        <end position="182"/>
    </location>
</feature>
<dbReference type="InterPro" id="IPR013920">
    <property type="entry name" value="DUF1774_fun"/>
</dbReference>
<organism evidence="3 4">
    <name type="scientific">Massariosphaeria phaeospora</name>
    <dbReference type="NCBI Taxonomy" id="100035"/>
    <lineage>
        <taxon>Eukaryota</taxon>
        <taxon>Fungi</taxon>
        <taxon>Dikarya</taxon>
        <taxon>Ascomycota</taxon>
        <taxon>Pezizomycotina</taxon>
        <taxon>Dothideomycetes</taxon>
        <taxon>Pleosporomycetidae</taxon>
        <taxon>Pleosporales</taxon>
        <taxon>Pleosporales incertae sedis</taxon>
        <taxon>Massariosphaeria</taxon>
    </lineage>
</organism>
<comment type="caution">
    <text evidence="3">The sequence shown here is derived from an EMBL/GenBank/DDBJ whole genome shotgun (WGS) entry which is preliminary data.</text>
</comment>
<sequence>MPENGVTTSAGDSEGHWLNPFARRTHHSATTILIYKILTPLTYILLVATSILYTFHAPAPSSSDHVKHGKHGKHGKHSPSVHHTHPAHTIFGQNAPTPFAQNSIITSLYWLALFLLQPFYLAALYRSSNPAWLHPALNLASHYIAHNLLLFGFLHLWTRSHFWLAELLLVLNFANLSIAYFRHSTSPRVLHVGVLAGPLAWTFVGLYWVGARAVGSDALPARIVANVFIWGYLAYGVFFLVAFKDYTMGFALSVLSFSTGVGQFLTNIPILHIQWIFAFTIGALLFTLSVLVGVPSLLGRDPVARGAVVDQDRERAPLLDDE</sequence>
<accession>A0A7C8IE11</accession>
<dbReference type="PANTHER" id="PTHR37992">
    <property type="entry name" value="EXPRESSED PROTEIN"/>
    <property type="match status" value="1"/>
</dbReference>
<keyword evidence="4" id="KW-1185">Reference proteome</keyword>
<feature type="transmembrane region" description="Helical" evidence="2">
    <location>
        <begin position="107"/>
        <end position="125"/>
    </location>
</feature>
<gene>
    <name evidence="3" type="ORF">BDV95DRAFT_601698</name>
</gene>
<evidence type="ECO:0000256" key="1">
    <source>
        <dbReference type="SAM" id="MobiDB-lite"/>
    </source>
</evidence>
<dbReference type="PANTHER" id="PTHR37992:SF1">
    <property type="entry name" value="DUF1774-DOMAIN-CONTAINING PROTEIN"/>
    <property type="match status" value="1"/>
</dbReference>
<reference evidence="3 4" key="1">
    <citation type="submission" date="2020-01" db="EMBL/GenBank/DDBJ databases">
        <authorList>
            <consortium name="DOE Joint Genome Institute"/>
            <person name="Haridas S."/>
            <person name="Albert R."/>
            <person name="Binder M."/>
            <person name="Bloem J."/>
            <person name="Labutti K."/>
            <person name="Salamov A."/>
            <person name="Andreopoulos B."/>
            <person name="Baker S.E."/>
            <person name="Barry K."/>
            <person name="Bills G."/>
            <person name="Bluhm B.H."/>
            <person name="Cannon C."/>
            <person name="Castanera R."/>
            <person name="Culley D.E."/>
            <person name="Daum C."/>
            <person name="Ezra D."/>
            <person name="Gonzalez J.B."/>
            <person name="Henrissat B."/>
            <person name="Kuo A."/>
            <person name="Liang C."/>
            <person name="Lipzen A."/>
            <person name="Lutzoni F."/>
            <person name="Magnuson J."/>
            <person name="Mondo S."/>
            <person name="Nolan M."/>
            <person name="Ohm R."/>
            <person name="Pangilinan J."/>
            <person name="Park H.-J.H."/>
            <person name="Ramirez L."/>
            <person name="Alfaro M."/>
            <person name="Sun H."/>
            <person name="Tritt A."/>
            <person name="Yoshinaga Y."/>
            <person name="Zwiers L.-H.L."/>
            <person name="Turgeon B.G."/>
            <person name="Goodwin S.B."/>
            <person name="Spatafora J.W."/>
            <person name="Crous P.W."/>
            <person name="Grigoriev I.V."/>
        </authorList>
    </citation>
    <scope>NUCLEOTIDE SEQUENCE [LARGE SCALE GENOMIC DNA]</scope>
    <source>
        <strain evidence="3 4">CBS 611.86</strain>
    </source>
</reference>
<keyword evidence="2" id="KW-0472">Membrane</keyword>
<dbReference type="Pfam" id="PF08611">
    <property type="entry name" value="DUF1774"/>
    <property type="match status" value="1"/>
</dbReference>
<feature type="transmembrane region" description="Helical" evidence="2">
    <location>
        <begin position="250"/>
        <end position="270"/>
    </location>
</feature>
<evidence type="ECO:0008006" key="5">
    <source>
        <dbReference type="Google" id="ProtNLM"/>
    </source>
</evidence>